<accession>A0A078AR39</accession>
<evidence type="ECO:0000259" key="8">
    <source>
        <dbReference type="Pfam" id="PF04083"/>
    </source>
</evidence>
<keyword evidence="6" id="KW-0325">Glycoprotein</keyword>
<feature type="transmembrane region" description="Helical" evidence="7">
    <location>
        <begin position="9"/>
        <end position="26"/>
    </location>
</feature>
<dbReference type="InterPro" id="IPR029058">
    <property type="entry name" value="AB_hydrolase_fold"/>
</dbReference>
<feature type="domain" description="Partial AB-hydrolase lipase" evidence="8">
    <location>
        <begin position="41"/>
        <end position="102"/>
    </location>
</feature>
<keyword evidence="10" id="KW-1185">Reference proteome</keyword>
<gene>
    <name evidence="9" type="primary">Contig18626.g19789</name>
    <name evidence="9" type="ORF">STYLEM_13939</name>
</gene>
<keyword evidence="3 9" id="KW-0378">Hydrolase</keyword>
<keyword evidence="5" id="KW-0443">Lipid metabolism</keyword>
<dbReference type="Pfam" id="PF04083">
    <property type="entry name" value="Abhydro_lipase"/>
    <property type="match status" value="1"/>
</dbReference>
<evidence type="ECO:0000313" key="9">
    <source>
        <dbReference type="EMBL" id="CDW84870.1"/>
    </source>
</evidence>
<organism evidence="9 10">
    <name type="scientific">Stylonychia lemnae</name>
    <name type="common">Ciliate</name>
    <dbReference type="NCBI Taxonomy" id="5949"/>
    <lineage>
        <taxon>Eukaryota</taxon>
        <taxon>Sar</taxon>
        <taxon>Alveolata</taxon>
        <taxon>Ciliophora</taxon>
        <taxon>Intramacronucleata</taxon>
        <taxon>Spirotrichea</taxon>
        <taxon>Stichotrichia</taxon>
        <taxon>Sporadotrichida</taxon>
        <taxon>Oxytrichidae</taxon>
        <taxon>Stylonychinae</taxon>
        <taxon>Stylonychia</taxon>
    </lineage>
</organism>
<reference evidence="9 10" key="1">
    <citation type="submission" date="2014-06" db="EMBL/GenBank/DDBJ databases">
        <authorList>
            <person name="Swart Estienne"/>
        </authorList>
    </citation>
    <scope>NUCLEOTIDE SEQUENCE [LARGE SCALE GENOMIC DNA]</scope>
    <source>
        <strain evidence="9 10">130c</strain>
    </source>
</reference>
<evidence type="ECO:0000256" key="7">
    <source>
        <dbReference type="SAM" id="Phobius"/>
    </source>
</evidence>
<keyword evidence="7" id="KW-0812">Transmembrane</keyword>
<evidence type="ECO:0000256" key="5">
    <source>
        <dbReference type="ARBA" id="ARBA00023098"/>
    </source>
</evidence>
<keyword evidence="7" id="KW-0472">Membrane</keyword>
<dbReference type="AlphaFoldDB" id="A0A078AR39"/>
<dbReference type="InterPro" id="IPR006693">
    <property type="entry name" value="AB_hydrolase_lipase"/>
</dbReference>
<dbReference type="PANTHER" id="PTHR11005">
    <property type="entry name" value="LYSOSOMAL ACID LIPASE-RELATED"/>
    <property type="match status" value="1"/>
</dbReference>
<comment type="similarity">
    <text evidence="1">Belongs to the AB hydrolase superfamily. Lipase family.</text>
</comment>
<dbReference type="FunFam" id="3.40.50.1820:FF:000057">
    <property type="entry name" value="Lipase"/>
    <property type="match status" value="1"/>
</dbReference>
<dbReference type="Proteomes" id="UP000039865">
    <property type="component" value="Unassembled WGS sequence"/>
</dbReference>
<evidence type="ECO:0000256" key="2">
    <source>
        <dbReference type="ARBA" id="ARBA00022729"/>
    </source>
</evidence>
<protein>
    <submittedName>
        <fullName evidence="9">Ab-hydrolase associated lipase region family protein</fullName>
    </submittedName>
</protein>
<dbReference type="SUPFAM" id="SSF53474">
    <property type="entry name" value="alpha/beta-Hydrolases"/>
    <property type="match status" value="1"/>
</dbReference>
<proteinExistence type="inferred from homology"/>
<keyword evidence="7" id="KW-1133">Transmembrane helix</keyword>
<evidence type="ECO:0000256" key="4">
    <source>
        <dbReference type="ARBA" id="ARBA00022963"/>
    </source>
</evidence>
<dbReference type="Gene3D" id="3.40.50.1820">
    <property type="entry name" value="alpha/beta hydrolase"/>
    <property type="match status" value="1"/>
</dbReference>
<evidence type="ECO:0000313" key="10">
    <source>
        <dbReference type="Proteomes" id="UP000039865"/>
    </source>
</evidence>
<evidence type="ECO:0000256" key="1">
    <source>
        <dbReference type="ARBA" id="ARBA00010701"/>
    </source>
</evidence>
<name>A0A078AR39_STYLE</name>
<keyword evidence="2" id="KW-0732">Signal</keyword>
<sequence>MKNFLSRKIIRFQIALLVITCILYFLQDPTIEEEAFMDMYQLSEKYGYKIQNHQVITEDGYILALYRMTQQNDTPVRLENGKIQSVLIIHGNMEPPKAFMHNGHKSPAFILAREGFDVWFGKNRGNGESRKHQWLDPENDKEKFWDFSIQELGEHDVPAFIKYIVTKNEGSKVSYIGYSQGVGQFYYAMSGGCTGNETMREFYRENINAFISLGTTVKFFNADSFIMVYSSIFLPLLQFLSNTFGIYELKQARSDFMVRNVCMKFPWICLIPNYLLTDSSLEINDYNAVRRESAKPHGETGIRTLLHPAQLSQVDKWQCYDFGLERNRLQYGQDHPPEIPIHTIKDIPIAIYHGIYDRLTHIKDVDWLREQLNHTIAFYGEYELGHTTFKTAKNMSYFEVDVVNVLKAYAKK</sequence>
<dbReference type="EMBL" id="CCKQ01013224">
    <property type="protein sequence ID" value="CDW84870.1"/>
    <property type="molecule type" value="Genomic_DNA"/>
</dbReference>
<keyword evidence="4" id="KW-0442">Lipid degradation</keyword>
<dbReference type="GO" id="GO:0016042">
    <property type="term" value="P:lipid catabolic process"/>
    <property type="evidence" value="ECO:0007669"/>
    <property type="project" value="UniProtKB-KW"/>
</dbReference>
<evidence type="ECO:0000256" key="6">
    <source>
        <dbReference type="ARBA" id="ARBA00023180"/>
    </source>
</evidence>
<dbReference type="OrthoDB" id="8040642at2759"/>
<dbReference type="InParanoid" id="A0A078AR39"/>
<evidence type="ECO:0000256" key="3">
    <source>
        <dbReference type="ARBA" id="ARBA00022801"/>
    </source>
</evidence>
<dbReference type="GO" id="GO:0016787">
    <property type="term" value="F:hydrolase activity"/>
    <property type="evidence" value="ECO:0007669"/>
    <property type="project" value="UniProtKB-KW"/>
</dbReference>